<organism evidence="1 2">
    <name type="scientific">Cnuibacter physcomitrellae</name>
    <dbReference type="NCBI Taxonomy" id="1619308"/>
    <lineage>
        <taxon>Bacteria</taxon>
        <taxon>Bacillati</taxon>
        <taxon>Actinomycetota</taxon>
        <taxon>Actinomycetes</taxon>
        <taxon>Micrococcales</taxon>
        <taxon>Microbacteriaceae</taxon>
        <taxon>Cnuibacter</taxon>
    </lineage>
</organism>
<gene>
    <name evidence="1" type="ORF">B5808_12520</name>
</gene>
<sequence length="168" mass="17740">MVGRVATAEGLLMIGWRRRARAAREAAVSRERLYELVSQTLMENFGPLGSFAITRRSGADTDDIFHTVLAASVARDIVVNLTEHNIVMQLDPTGKGSAAPALAPVDRVPLPRPVAHLVPVDLPAAGSSPAAAADPRDDDALRALVAHHAEVTEAAERHRTETAGSASA</sequence>
<keyword evidence="2" id="KW-1185">Reference proteome</keyword>
<protein>
    <submittedName>
        <fullName evidence="1">Uncharacterized protein</fullName>
    </submittedName>
</protein>
<dbReference type="EMBL" id="CP020715">
    <property type="protein sequence ID" value="ARJ05954.1"/>
    <property type="molecule type" value="Genomic_DNA"/>
</dbReference>
<proteinExistence type="predicted"/>
<accession>A0A1X9LL95</accession>
<reference evidence="1 2" key="1">
    <citation type="submission" date="2017-04" db="EMBL/GenBank/DDBJ databases">
        <authorList>
            <person name="Afonso C.L."/>
            <person name="Miller P.J."/>
            <person name="Scott M.A."/>
            <person name="Spackman E."/>
            <person name="Goraichik I."/>
            <person name="Dimitrov K.M."/>
            <person name="Suarez D.L."/>
            <person name="Swayne D.E."/>
        </authorList>
    </citation>
    <scope>NUCLEOTIDE SEQUENCE [LARGE SCALE GENOMIC DNA]</scope>
    <source>
        <strain evidence="2">XA(T)</strain>
    </source>
</reference>
<dbReference type="AlphaFoldDB" id="A0A1X9LL95"/>
<dbReference type="Proteomes" id="UP000192775">
    <property type="component" value="Chromosome"/>
</dbReference>
<dbReference type="KEGG" id="cphy:B5808_12520"/>
<evidence type="ECO:0000313" key="2">
    <source>
        <dbReference type="Proteomes" id="UP000192775"/>
    </source>
</evidence>
<name>A0A1X9LL95_9MICO</name>
<evidence type="ECO:0000313" key="1">
    <source>
        <dbReference type="EMBL" id="ARJ05954.1"/>
    </source>
</evidence>